<feature type="region of interest" description="Disordered" evidence="1">
    <location>
        <begin position="1"/>
        <end position="21"/>
    </location>
</feature>
<feature type="transmembrane region" description="Helical" evidence="2">
    <location>
        <begin position="256"/>
        <end position="273"/>
    </location>
</feature>
<dbReference type="Pfam" id="PF06912">
    <property type="entry name" value="DUF1275"/>
    <property type="match status" value="1"/>
</dbReference>
<evidence type="ECO:0008006" key="5">
    <source>
        <dbReference type="Google" id="ProtNLM"/>
    </source>
</evidence>
<keyword evidence="2" id="KW-0472">Membrane</keyword>
<keyword evidence="4" id="KW-1185">Reference proteome</keyword>
<dbReference type="EMBL" id="JAGTJR010000011">
    <property type="protein sequence ID" value="KAH7052150.1"/>
    <property type="molecule type" value="Genomic_DNA"/>
</dbReference>
<feature type="transmembrane region" description="Helical" evidence="2">
    <location>
        <begin position="161"/>
        <end position="180"/>
    </location>
</feature>
<dbReference type="InterPro" id="IPR010699">
    <property type="entry name" value="DUF1275"/>
</dbReference>
<reference evidence="3 4" key="1">
    <citation type="journal article" date="2021" name="Nat. Commun.">
        <title>Genetic determinants of endophytism in the Arabidopsis root mycobiome.</title>
        <authorList>
            <person name="Mesny F."/>
            <person name="Miyauchi S."/>
            <person name="Thiergart T."/>
            <person name="Pickel B."/>
            <person name="Atanasova L."/>
            <person name="Karlsson M."/>
            <person name="Huettel B."/>
            <person name="Barry K.W."/>
            <person name="Haridas S."/>
            <person name="Chen C."/>
            <person name="Bauer D."/>
            <person name="Andreopoulos W."/>
            <person name="Pangilinan J."/>
            <person name="LaButti K."/>
            <person name="Riley R."/>
            <person name="Lipzen A."/>
            <person name="Clum A."/>
            <person name="Drula E."/>
            <person name="Henrissat B."/>
            <person name="Kohler A."/>
            <person name="Grigoriev I.V."/>
            <person name="Martin F.M."/>
            <person name="Hacquard S."/>
        </authorList>
    </citation>
    <scope>NUCLEOTIDE SEQUENCE [LARGE SCALE GENOMIC DNA]</scope>
    <source>
        <strain evidence="3 4">MPI-SDFR-AT-0080</strain>
    </source>
</reference>
<evidence type="ECO:0000256" key="2">
    <source>
        <dbReference type="SAM" id="Phobius"/>
    </source>
</evidence>
<dbReference type="PANTHER" id="PTHR37488">
    <property type="entry name" value="DUF1275 DOMAIN-CONTAINING PROTEIN"/>
    <property type="match status" value="1"/>
</dbReference>
<evidence type="ECO:0000313" key="3">
    <source>
        <dbReference type="EMBL" id="KAH7052150.1"/>
    </source>
</evidence>
<dbReference type="PANTHER" id="PTHR37488:SF2">
    <property type="entry name" value="DUF1275 DOMAIN-CONTAINING PROTEIN"/>
    <property type="match status" value="1"/>
</dbReference>
<name>A0ABQ8GCS8_9PEZI</name>
<keyword evidence="2" id="KW-1133">Transmembrane helix</keyword>
<sequence length="325" mass="35145">MADEITPSGCNTRRPSTATMGDFEKEKIHTPDFGLSRVVTPASLEAQDAGPLNLDEALLTLPPSKRWRAYLNQQIGVDTLLELQLYMLSFATGIQDAMTFAFYGVFCSKQTGNLVTMALSALKSEAVVETETHIAVSFVCFLAGAALFGHFNNFIGKKRRGWLIFVNAWQSLLVIAACVIRKISVDKLQSIAEADADPLALASIALLAFSSGGQISLALSVGLAEINTTMITGAMVMLAHDKKILKKHNPGRNRKLFFLLSIFGGSFVGAVTNKFAHSALSLLLVAITKVIVTFMFLCNRGVHKKPGSSEMEESSVGLVQIIWGD</sequence>
<protein>
    <recommendedName>
        <fullName evidence="5">DUF1275 domain protein</fullName>
    </recommendedName>
</protein>
<organism evidence="3 4">
    <name type="scientific">Macrophomina phaseolina</name>
    <dbReference type="NCBI Taxonomy" id="35725"/>
    <lineage>
        <taxon>Eukaryota</taxon>
        <taxon>Fungi</taxon>
        <taxon>Dikarya</taxon>
        <taxon>Ascomycota</taxon>
        <taxon>Pezizomycotina</taxon>
        <taxon>Dothideomycetes</taxon>
        <taxon>Dothideomycetes incertae sedis</taxon>
        <taxon>Botryosphaeriales</taxon>
        <taxon>Botryosphaeriaceae</taxon>
        <taxon>Macrophomina</taxon>
    </lineage>
</organism>
<accession>A0ABQ8GCS8</accession>
<dbReference type="Proteomes" id="UP000774617">
    <property type="component" value="Unassembled WGS sequence"/>
</dbReference>
<evidence type="ECO:0000313" key="4">
    <source>
        <dbReference type="Proteomes" id="UP000774617"/>
    </source>
</evidence>
<feature type="compositionally biased region" description="Polar residues" evidence="1">
    <location>
        <begin position="8"/>
        <end position="19"/>
    </location>
</feature>
<comment type="caution">
    <text evidence="3">The sequence shown here is derived from an EMBL/GenBank/DDBJ whole genome shotgun (WGS) entry which is preliminary data.</text>
</comment>
<feature type="transmembrane region" description="Helical" evidence="2">
    <location>
        <begin position="100"/>
        <end position="122"/>
    </location>
</feature>
<gene>
    <name evidence="3" type="ORF">B0J12DRAFT_65331</name>
</gene>
<keyword evidence="2" id="KW-0812">Transmembrane</keyword>
<evidence type="ECO:0000256" key="1">
    <source>
        <dbReference type="SAM" id="MobiDB-lite"/>
    </source>
</evidence>
<feature type="transmembrane region" description="Helical" evidence="2">
    <location>
        <begin position="279"/>
        <end position="298"/>
    </location>
</feature>
<proteinExistence type="predicted"/>
<feature type="transmembrane region" description="Helical" evidence="2">
    <location>
        <begin position="134"/>
        <end position="155"/>
    </location>
</feature>